<evidence type="ECO:0000313" key="1">
    <source>
        <dbReference type="EMBL" id="CAF5002147.1"/>
    </source>
</evidence>
<dbReference type="Proteomes" id="UP000681967">
    <property type="component" value="Unassembled WGS sequence"/>
</dbReference>
<feature type="non-terminal residue" evidence="2">
    <location>
        <position position="20"/>
    </location>
</feature>
<dbReference type="EMBL" id="CAJOBH010207268">
    <property type="protein sequence ID" value="CAF5002147.1"/>
    <property type="molecule type" value="Genomic_DNA"/>
</dbReference>
<evidence type="ECO:0000313" key="3">
    <source>
        <dbReference type="Proteomes" id="UP000681720"/>
    </source>
</evidence>
<proteinExistence type="predicted"/>
<dbReference type="AlphaFoldDB" id="A0A8S3GDZ2"/>
<comment type="caution">
    <text evidence="2">The sequence shown here is derived from an EMBL/GenBank/DDBJ whole genome shotgun (WGS) entry which is preliminary data.</text>
</comment>
<sequence>MEEFNCITPCHPNKDNANNS</sequence>
<gene>
    <name evidence="1" type="ORF">BYL167_LOCUS55462</name>
    <name evidence="2" type="ORF">GIL414_LOCUS65810</name>
</gene>
<dbReference type="Proteomes" id="UP000681720">
    <property type="component" value="Unassembled WGS sequence"/>
</dbReference>
<protein>
    <submittedName>
        <fullName evidence="2">Uncharacterized protein</fullName>
    </submittedName>
</protein>
<dbReference type="EMBL" id="CAJOBJ010300584">
    <property type="protein sequence ID" value="CAF5161288.1"/>
    <property type="molecule type" value="Genomic_DNA"/>
</dbReference>
<accession>A0A8S3GDZ2</accession>
<name>A0A8S3GDZ2_9BILA</name>
<organism evidence="2 3">
    <name type="scientific">Rotaria magnacalcarata</name>
    <dbReference type="NCBI Taxonomy" id="392030"/>
    <lineage>
        <taxon>Eukaryota</taxon>
        <taxon>Metazoa</taxon>
        <taxon>Spiralia</taxon>
        <taxon>Gnathifera</taxon>
        <taxon>Rotifera</taxon>
        <taxon>Eurotatoria</taxon>
        <taxon>Bdelloidea</taxon>
        <taxon>Philodinida</taxon>
        <taxon>Philodinidae</taxon>
        <taxon>Rotaria</taxon>
    </lineage>
</organism>
<reference evidence="2" key="1">
    <citation type="submission" date="2021-02" db="EMBL/GenBank/DDBJ databases">
        <authorList>
            <person name="Nowell W R."/>
        </authorList>
    </citation>
    <scope>NUCLEOTIDE SEQUENCE</scope>
</reference>
<evidence type="ECO:0000313" key="2">
    <source>
        <dbReference type="EMBL" id="CAF5161288.1"/>
    </source>
</evidence>